<dbReference type="CDD" id="cd00200">
    <property type="entry name" value="WD40"/>
    <property type="match status" value="1"/>
</dbReference>
<feature type="repeat" description="WD" evidence="3">
    <location>
        <begin position="232"/>
        <end position="273"/>
    </location>
</feature>
<feature type="repeat" description="WD" evidence="3">
    <location>
        <begin position="61"/>
        <end position="102"/>
    </location>
</feature>
<dbReference type="InterPro" id="IPR015943">
    <property type="entry name" value="WD40/YVTN_repeat-like_dom_sf"/>
</dbReference>
<keyword evidence="4" id="KW-1185">Reference proteome</keyword>
<dbReference type="SUPFAM" id="SSF50978">
    <property type="entry name" value="WD40 repeat-like"/>
    <property type="match status" value="1"/>
</dbReference>
<dbReference type="GO" id="GO:0016593">
    <property type="term" value="C:Cdc73/Paf1 complex"/>
    <property type="evidence" value="ECO:0007669"/>
    <property type="project" value="TreeGrafter"/>
</dbReference>
<dbReference type="PANTHER" id="PTHR44090">
    <property type="entry name" value="WD REPEAT-CONTAINING PROTEIN 61"/>
    <property type="match status" value="1"/>
</dbReference>
<evidence type="ECO:0000313" key="5">
    <source>
        <dbReference type="WBParaSite" id="PSAMB.scaffold3672size17319.g22177.t1"/>
    </source>
</evidence>
<dbReference type="PROSITE" id="PS50082">
    <property type="entry name" value="WD_REPEATS_2"/>
    <property type="match status" value="6"/>
</dbReference>
<dbReference type="PANTHER" id="PTHR44090:SF1">
    <property type="entry name" value="SUPERKILLER COMPLEX PROTEIN 8"/>
    <property type="match status" value="1"/>
</dbReference>
<dbReference type="InterPro" id="IPR001680">
    <property type="entry name" value="WD40_rpt"/>
</dbReference>
<dbReference type="InterPro" id="IPR051510">
    <property type="entry name" value="SKI8"/>
</dbReference>
<name>A0A914WBV5_9BILA</name>
<dbReference type="InterPro" id="IPR019775">
    <property type="entry name" value="WD40_repeat_CS"/>
</dbReference>
<feature type="repeat" description="WD" evidence="3">
    <location>
        <begin position="9"/>
        <end position="58"/>
    </location>
</feature>
<keyword evidence="1 3" id="KW-0853">WD repeat</keyword>
<protein>
    <submittedName>
        <fullName evidence="5">WD repeat-containing protein 61</fullName>
    </submittedName>
</protein>
<dbReference type="Proteomes" id="UP000887566">
    <property type="component" value="Unplaced"/>
</dbReference>
<evidence type="ECO:0000256" key="1">
    <source>
        <dbReference type="ARBA" id="ARBA00022574"/>
    </source>
</evidence>
<sequence>MYSVLLRKENAHAEAIWSVSWGRNSNAETQTDTDYIVTGSLDNIVNVWNWDENELREVHKFEKHRLGVISTDINQNATTIVSSSTDCYIRVWDVESGEQITTIDAGPMEAWMVRFSPDGHRIVTGSQGGKISIYNVETGELEHTLECPNQKFILSLAFSPDGRMLAAASQEGIVYIHDMETLQLKSTIEAHAMPIRALSFTPDSQMLVSGADDKYIKLHDITATTSQIVATLPGHTSWVLGVDTSPDKLTFASCSADHSVRVWDIRQRQTLHTFNDHSDQVWGVKYNWDGSRLVSVGEDRTIQIYSIPN</sequence>
<reference evidence="5" key="1">
    <citation type="submission" date="2022-11" db="UniProtKB">
        <authorList>
            <consortium name="WormBaseParasite"/>
        </authorList>
    </citation>
    <scope>IDENTIFICATION</scope>
</reference>
<dbReference type="WBParaSite" id="PSAMB.scaffold3672size17319.g22177.t1">
    <property type="protein sequence ID" value="PSAMB.scaffold3672size17319.g22177.t1"/>
    <property type="gene ID" value="PSAMB.scaffold3672size17319.g22177"/>
</dbReference>
<feature type="repeat" description="WD" evidence="3">
    <location>
        <begin position="188"/>
        <end position="229"/>
    </location>
</feature>
<dbReference type="PRINTS" id="PR00320">
    <property type="entry name" value="GPROTEINBRPT"/>
</dbReference>
<dbReference type="Gene3D" id="2.130.10.10">
    <property type="entry name" value="YVTN repeat-like/Quinoprotein amine dehydrogenase"/>
    <property type="match status" value="1"/>
</dbReference>
<feature type="repeat" description="WD" evidence="3">
    <location>
        <begin position="274"/>
        <end position="309"/>
    </location>
</feature>
<evidence type="ECO:0000313" key="4">
    <source>
        <dbReference type="Proteomes" id="UP000887566"/>
    </source>
</evidence>
<dbReference type="AlphaFoldDB" id="A0A914WBV5"/>
<dbReference type="SMART" id="SM00320">
    <property type="entry name" value="WD40"/>
    <property type="match status" value="7"/>
</dbReference>
<keyword evidence="2" id="KW-0677">Repeat</keyword>
<organism evidence="4 5">
    <name type="scientific">Plectus sambesii</name>
    <dbReference type="NCBI Taxonomy" id="2011161"/>
    <lineage>
        <taxon>Eukaryota</taxon>
        <taxon>Metazoa</taxon>
        <taxon>Ecdysozoa</taxon>
        <taxon>Nematoda</taxon>
        <taxon>Chromadorea</taxon>
        <taxon>Plectida</taxon>
        <taxon>Plectina</taxon>
        <taxon>Plectoidea</taxon>
        <taxon>Plectidae</taxon>
        <taxon>Plectus</taxon>
    </lineage>
</organism>
<evidence type="ECO:0000256" key="3">
    <source>
        <dbReference type="PROSITE-ProRule" id="PRU00221"/>
    </source>
</evidence>
<dbReference type="Pfam" id="PF00400">
    <property type="entry name" value="WD40"/>
    <property type="match status" value="7"/>
</dbReference>
<accession>A0A914WBV5</accession>
<dbReference type="InterPro" id="IPR020472">
    <property type="entry name" value="WD40_PAC1"/>
</dbReference>
<evidence type="ECO:0000256" key="2">
    <source>
        <dbReference type="ARBA" id="ARBA00022737"/>
    </source>
</evidence>
<feature type="repeat" description="WD" evidence="3">
    <location>
        <begin position="113"/>
        <end position="144"/>
    </location>
</feature>
<dbReference type="InterPro" id="IPR036322">
    <property type="entry name" value="WD40_repeat_dom_sf"/>
</dbReference>
<proteinExistence type="predicted"/>
<dbReference type="PROSITE" id="PS00678">
    <property type="entry name" value="WD_REPEATS_1"/>
    <property type="match status" value="1"/>
</dbReference>
<dbReference type="PROSITE" id="PS50294">
    <property type="entry name" value="WD_REPEATS_REGION"/>
    <property type="match status" value="4"/>
</dbReference>